<feature type="domain" description="Heavy metal binding" evidence="3">
    <location>
        <begin position="33"/>
        <end position="57"/>
    </location>
</feature>
<dbReference type="Pfam" id="PF25869">
    <property type="entry name" value="3HB_CusB"/>
    <property type="match status" value="1"/>
</dbReference>
<organism evidence="7 8">
    <name type="scientific">Dawidia soli</name>
    <dbReference type="NCBI Taxonomy" id="2782352"/>
    <lineage>
        <taxon>Bacteria</taxon>
        <taxon>Pseudomonadati</taxon>
        <taxon>Bacteroidota</taxon>
        <taxon>Cytophagia</taxon>
        <taxon>Cytophagales</taxon>
        <taxon>Chryseotaleaceae</taxon>
        <taxon>Dawidia</taxon>
    </lineage>
</organism>
<dbReference type="PROSITE" id="PS51257">
    <property type="entry name" value="PROKAR_LIPOPROTEIN"/>
    <property type="match status" value="1"/>
</dbReference>
<sequence length="414" mass="44548">MKKNWINNIGMVLLVLLLAAACRPADHAHHDIYTCPMHPTVVSERPGTCPVCGMELVRQAREGEATEITPALARILQAPNEQVLAAVQTVKGTFKAMPLTYTAPGTVAYDTRALRTITARLGGRLEKVYLRYSGQPVRAGQPIAEVYSPELVTAQRELLYLAQHDPASGLLAEARRKLLLLGVTTQQIDNILRRQEPVQSFTLYSPYDGYILAATETPAAPATAATGDPMNAGAAATAALPTAIGTALPREGDYIARDQALYRIANGHALRIELTAPAQSVAAIAPGDTVQLIADGQQRPGTVVLIEPVYRDGEPFVTVRVQPNNAKDLRPGQLVQATFTARPVEALWVPRDAVVDLGLDKVVFVQDGDSFRARKVTTGAVVQQWIAIRKGLASTEAIAAQAQYLVDSEGFLNP</sequence>
<dbReference type="Proteomes" id="UP001319180">
    <property type="component" value="Unassembled WGS sequence"/>
</dbReference>
<dbReference type="PANTHER" id="PTHR30097:SF4">
    <property type="entry name" value="SLR6042 PROTEIN"/>
    <property type="match status" value="1"/>
</dbReference>
<name>A0AAP2DFZ1_9BACT</name>
<dbReference type="Gene3D" id="2.40.420.20">
    <property type="match status" value="1"/>
</dbReference>
<dbReference type="RefSeq" id="WP_254093645.1">
    <property type="nucleotide sequence ID" value="NZ_JAHESC010000064.1"/>
</dbReference>
<evidence type="ECO:0000256" key="1">
    <source>
        <dbReference type="ARBA" id="ARBA00022448"/>
    </source>
</evidence>
<keyword evidence="2" id="KW-0732">Signal</keyword>
<keyword evidence="8" id="KW-1185">Reference proteome</keyword>
<dbReference type="GO" id="GO:0030288">
    <property type="term" value="C:outer membrane-bounded periplasmic space"/>
    <property type="evidence" value="ECO:0007669"/>
    <property type="project" value="TreeGrafter"/>
</dbReference>
<dbReference type="Pfam" id="PF19335">
    <property type="entry name" value="HMBD"/>
    <property type="match status" value="1"/>
</dbReference>
<evidence type="ECO:0000259" key="6">
    <source>
        <dbReference type="Pfam" id="PF25975"/>
    </source>
</evidence>
<dbReference type="GO" id="GO:0015679">
    <property type="term" value="P:plasma membrane copper ion transport"/>
    <property type="evidence" value="ECO:0007669"/>
    <property type="project" value="TreeGrafter"/>
</dbReference>
<evidence type="ECO:0000256" key="2">
    <source>
        <dbReference type="SAM" id="SignalP"/>
    </source>
</evidence>
<evidence type="ECO:0000259" key="5">
    <source>
        <dbReference type="Pfam" id="PF25919"/>
    </source>
</evidence>
<dbReference type="InterPro" id="IPR058649">
    <property type="entry name" value="CzcB_C"/>
</dbReference>
<dbReference type="InterPro" id="IPR058790">
    <property type="entry name" value="BSH_CusB"/>
</dbReference>
<evidence type="ECO:0000259" key="3">
    <source>
        <dbReference type="Pfam" id="PF19335"/>
    </source>
</evidence>
<comment type="caution">
    <text evidence="7">The sequence shown here is derived from an EMBL/GenBank/DDBJ whole genome shotgun (WGS) entry which is preliminary data.</text>
</comment>
<dbReference type="InterPro" id="IPR058791">
    <property type="entry name" value="3HB_CusB"/>
</dbReference>
<evidence type="ECO:0000259" key="4">
    <source>
        <dbReference type="Pfam" id="PF25869"/>
    </source>
</evidence>
<feature type="domain" description="CusB-like three alpha-helical bundle" evidence="4">
    <location>
        <begin position="150"/>
        <end position="196"/>
    </location>
</feature>
<accession>A0AAP2DFZ1</accession>
<dbReference type="GO" id="GO:0060003">
    <property type="term" value="P:copper ion export"/>
    <property type="evidence" value="ECO:0007669"/>
    <property type="project" value="TreeGrafter"/>
</dbReference>
<feature type="domain" description="CusB-like barrel-sandwich hybrid" evidence="5">
    <location>
        <begin position="115"/>
        <end position="212"/>
    </location>
</feature>
<feature type="signal peptide" evidence="2">
    <location>
        <begin position="1"/>
        <end position="28"/>
    </location>
</feature>
<feature type="chain" id="PRO_5043043743" evidence="2">
    <location>
        <begin position="29"/>
        <end position="414"/>
    </location>
</feature>
<dbReference type="Pfam" id="PF25975">
    <property type="entry name" value="CzcB_C"/>
    <property type="match status" value="1"/>
</dbReference>
<feature type="domain" description="CzcB-like C-terminal circularly permuted SH3-like" evidence="6">
    <location>
        <begin position="349"/>
        <end position="405"/>
    </location>
</feature>
<proteinExistence type="predicted"/>
<dbReference type="Pfam" id="PF25919">
    <property type="entry name" value="BSH_CusB"/>
    <property type="match status" value="1"/>
</dbReference>
<dbReference type="EMBL" id="JAHESC010000064">
    <property type="protein sequence ID" value="MBT1690386.1"/>
    <property type="molecule type" value="Genomic_DNA"/>
</dbReference>
<dbReference type="PANTHER" id="PTHR30097">
    <property type="entry name" value="CATION EFFLUX SYSTEM PROTEIN CUSB"/>
    <property type="match status" value="1"/>
</dbReference>
<dbReference type="AlphaFoldDB" id="A0AAP2DFZ1"/>
<evidence type="ECO:0000313" key="8">
    <source>
        <dbReference type="Proteomes" id="UP001319180"/>
    </source>
</evidence>
<gene>
    <name evidence="7" type="ORF">KK078_27720</name>
</gene>
<evidence type="ECO:0000313" key="7">
    <source>
        <dbReference type="EMBL" id="MBT1690386.1"/>
    </source>
</evidence>
<protein>
    <submittedName>
        <fullName evidence="7">Efflux RND transporter periplasmic adaptor subunit</fullName>
    </submittedName>
</protein>
<keyword evidence="1" id="KW-0813">Transport</keyword>
<reference evidence="7 8" key="1">
    <citation type="submission" date="2021-05" db="EMBL/GenBank/DDBJ databases">
        <title>A Polyphasic approach of four new species of the genus Ohtaekwangia: Ohtaekwangia histidinii sp. nov., Ohtaekwangia cretensis sp. nov., Ohtaekwangia indiensis sp. nov., Ohtaekwangia reichenbachii sp. nov. from diverse environment.</title>
        <authorList>
            <person name="Octaviana S."/>
        </authorList>
    </citation>
    <scope>NUCLEOTIDE SEQUENCE [LARGE SCALE GENOMIC DNA]</scope>
    <source>
        <strain evidence="7 8">PWU37</strain>
    </source>
</reference>
<dbReference type="Gene3D" id="2.40.30.170">
    <property type="match status" value="1"/>
</dbReference>
<dbReference type="InterPro" id="IPR051909">
    <property type="entry name" value="MFP_Cation_Efflux"/>
</dbReference>
<dbReference type="GO" id="GO:0046914">
    <property type="term" value="F:transition metal ion binding"/>
    <property type="evidence" value="ECO:0007669"/>
    <property type="project" value="TreeGrafter"/>
</dbReference>
<dbReference type="InterPro" id="IPR045800">
    <property type="entry name" value="HMBD"/>
</dbReference>